<evidence type="ECO:0000259" key="4">
    <source>
        <dbReference type="Pfam" id="PF03816"/>
    </source>
</evidence>
<dbReference type="Pfam" id="PF03816">
    <property type="entry name" value="LytR_cpsA_psr"/>
    <property type="match status" value="1"/>
</dbReference>
<dbReference type="NCBIfam" id="TIGR00350">
    <property type="entry name" value="lytR_cpsA_psr"/>
    <property type="match status" value="1"/>
</dbReference>
<dbReference type="Gene3D" id="3.30.70.2390">
    <property type="match status" value="1"/>
</dbReference>
<protein>
    <submittedName>
        <fullName evidence="6">LCP family protein</fullName>
    </submittedName>
</protein>
<accession>A0AA41U679</accession>
<feature type="domain" description="Cell envelope-related transcriptional attenuator" evidence="4">
    <location>
        <begin position="102"/>
        <end position="257"/>
    </location>
</feature>
<reference evidence="6" key="1">
    <citation type="submission" date="2022-01" db="EMBL/GenBank/DDBJ databases">
        <title>Genome-Based Taxonomic Classification of the Phylum Actinobacteria.</title>
        <authorList>
            <person name="Gao Y."/>
        </authorList>
    </citation>
    <scope>NUCLEOTIDE SEQUENCE</scope>
    <source>
        <strain evidence="6">KLBMP 8922</strain>
    </source>
</reference>
<sequence>MATRSTAGRTQPPGPPVRRWAMSVTGFLAVLVLLTSGIGWAWVKYMDGKLNRVDPFSGSGDRPDTGASGDLNFLIVGTDSREGVPRSTLNQLHAGGESCDCTDTMMIVHLNAKRDKATVVSIPRDSYVTFPAHKDKTTGKDAGESKGKINAAYTLGGAALTVATVERATNIRIDHYIEVNFLAFVGVVDKLGGVDMCTPIPLKDPKSGLDLPAGTTHLDGVKSLQYVRARYLSSDPTGDIGRTQRQQKFMSQVLARATSTGTLTNPVKLQGVLDAVFGSITVDEKLSVKGLLDLGTKMKGLSNSGVTYAQIPLKTMDHPVKDWGSTVLWDEPGARVLFDAIRDDRDVLAPPKADKGKPTGSASPGAVAVEVAPADIWLQVYNGTGTQGLGGRAHTDLSAAGFKMSAAARGGQALGITDAAQTLIRYDPRWDRSVQTVAAALPGSRLQPVEGLGRTIEVVVGASYTGVTPVAAPPSPGAGASSSGPDRTPGAAGTGSPSPAISATTGDKVVCK</sequence>
<dbReference type="EMBL" id="JAKFHA010000037">
    <property type="protein sequence ID" value="MCF2532667.1"/>
    <property type="molecule type" value="Genomic_DNA"/>
</dbReference>
<keyword evidence="3" id="KW-0472">Membrane</keyword>
<dbReference type="AlphaFoldDB" id="A0AA41U679"/>
<keyword evidence="3" id="KW-1133">Transmembrane helix</keyword>
<comment type="caution">
    <text evidence="6">The sequence shown here is derived from an EMBL/GenBank/DDBJ whole genome shotgun (WGS) entry which is preliminary data.</text>
</comment>
<feature type="compositionally biased region" description="Polar residues" evidence="2">
    <location>
        <begin position="495"/>
        <end position="505"/>
    </location>
</feature>
<dbReference type="Proteomes" id="UP001165378">
    <property type="component" value="Unassembled WGS sequence"/>
</dbReference>
<keyword evidence="7" id="KW-1185">Reference proteome</keyword>
<evidence type="ECO:0000259" key="5">
    <source>
        <dbReference type="Pfam" id="PF13399"/>
    </source>
</evidence>
<name>A0AA41U679_9ACTN</name>
<feature type="region of interest" description="Disordered" evidence="2">
    <location>
        <begin position="471"/>
        <end position="512"/>
    </location>
</feature>
<evidence type="ECO:0000256" key="2">
    <source>
        <dbReference type="SAM" id="MobiDB-lite"/>
    </source>
</evidence>
<gene>
    <name evidence="6" type="ORF">LZ495_36415</name>
</gene>
<evidence type="ECO:0000256" key="3">
    <source>
        <dbReference type="SAM" id="Phobius"/>
    </source>
</evidence>
<comment type="similarity">
    <text evidence="1">Belongs to the LytR/CpsA/Psr (LCP) family.</text>
</comment>
<dbReference type="PANTHER" id="PTHR33392:SF6">
    <property type="entry name" value="POLYISOPRENYL-TEICHOIC ACID--PEPTIDOGLYCAN TEICHOIC ACID TRANSFERASE TAGU"/>
    <property type="match status" value="1"/>
</dbReference>
<dbReference type="Gene3D" id="3.40.630.190">
    <property type="entry name" value="LCP protein"/>
    <property type="match status" value="1"/>
</dbReference>
<dbReference type="InterPro" id="IPR050922">
    <property type="entry name" value="LytR/CpsA/Psr_CW_biosynth"/>
</dbReference>
<proteinExistence type="inferred from homology"/>
<keyword evidence="3" id="KW-0812">Transmembrane</keyword>
<dbReference type="InterPro" id="IPR004474">
    <property type="entry name" value="LytR_CpsA_psr"/>
</dbReference>
<dbReference type="InterPro" id="IPR027381">
    <property type="entry name" value="LytR/CpsA/Psr_C"/>
</dbReference>
<evidence type="ECO:0000256" key="1">
    <source>
        <dbReference type="ARBA" id="ARBA00006068"/>
    </source>
</evidence>
<evidence type="ECO:0000313" key="6">
    <source>
        <dbReference type="EMBL" id="MCF2532667.1"/>
    </source>
</evidence>
<dbReference type="RefSeq" id="WP_235057442.1">
    <property type="nucleotide sequence ID" value="NZ_JAKFHA010000037.1"/>
</dbReference>
<feature type="transmembrane region" description="Helical" evidence="3">
    <location>
        <begin position="20"/>
        <end position="43"/>
    </location>
</feature>
<evidence type="ECO:0000313" key="7">
    <source>
        <dbReference type="Proteomes" id="UP001165378"/>
    </source>
</evidence>
<organism evidence="6 7">
    <name type="scientific">Yinghuangia soli</name>
    <dbReference type="NCBI Taxonomy" id="2908204"/>
    <lineage>
        <taxon>Bacteria</taxon>
        <taxon>Bacillati</taxon>
        <taxon>Actinomycetota</taxon>
        <taxon>Actinomycetes</taxon>
        <taxon>Kitasatosporales</taxon>
        <taxon>Streptomycetaceae</taxon>
        <taxon>Yinghuangia</taxon>
    </lineage>
</organism>
<feature type="domain" description="LytR/CpsA/Psr regulator C-terminal" evidence="5">
    <location>
        <begin position="378"/>
        <end position="464"/>
    </location>
</feature>
<dbReference type="Pfam" id="PF13399">
    <property type="entry name" value="LytR_C"/>
    <property type="match status" value="1"/>
</dbReference>
<dbReference type="PANTHER" id="PTHR33392">
    <property type="entry name" value="POLYISOPRENYL-TEICHOIC ACID--PEPTIDOGLYCAN TEICHOIC ACID TRANSFERASE TAGU"/>
    <property type="match status" value="1"/>
</dbReference>